<dbReference type="Gene3D" id="3.40.960.10">
    <property type="entry name" value="VSR Endonuclease"/>
    <property type="match status" value="1"/>
</dbReference>
<evidence type="ECO:0000313" key="3">
    <source>
        <dbReference type="Proteomes" id="UP000177697"/>
    </source>
</evidence>
<gene>
    <name evidence="2" type="ORF">A2431_01205</name>
</gene>
<dbReference type="Pfam" id="PF04480">
    <property type="entry name" value="DUF559"/>
    <property type="match status" value="1"/>
</dbReference>
<dbReference type="PANTHER" id="PTHR38590:SF1">
    <property type="entry name" value="BLL0828 PROTEIN"/>
    <property type="match status" value="1"/>
</dbReference>
<dbReference type="AlphaFoldDB" id="A0A1G2V2N0"/>
<comment type="caution">
    <text evidence="2">The sequence shown here is derived from an EMBL/GenBank/DDBJ whole genome shotgun (WGS) entry which is preliminary data.</text>
</comment>
<protein>
    <recommendedName>
        <fullName evidence="1">DUF559 domain-containing protein</fullName>
    </recommendedName>
</protein>
<name>A0A1G2V2N0_9BACT</name>
<dbReference type="InterPro" id="IPR007569">
    <property type="entry name" value="DUF559"/>
</dbReference>
<dbReference type="Proteomes" id="UP000177697">
    <property type="component" value="Unassembled WGS sequence"/>
</dbReference>
<dbReference type="CDD" id="cd01038">
    <property type="entry name" value="Endonuclease_DUF559"/>
    <property type="match status" value="1"/>
</dbReference>
<feature type="domain" description="DUF559" evidence="1">
    <location>
        <begin position="12"/>
        <end position="115"/>
    </location>
</feature>
<dbReference type="EMBL" id="MHWW01000005">
    <property type="protein sequence ID" value="OHB15860.1"/>
    <property type="molecule type" value="Genomic_DNA"/>
</dbReference>
<sequence length="119" mass="14504">MSRIHNNRILKDRRIELRRKETPTEKILWFYLRSDKLGVKFKRQHSVGGYILDFYCAKKKLIIELDGEIHNTKDAKEYDEVRDKFFKELGYKTLRFLNREVENNINKVLEKIRSFLIKI</sequence>
<organism evidence="2 3">
    <name type="scientific">Candidatus Zambryskibacteria bacterium RIFOXYC1_FULL_39_10</name>
    <dbReference type="NCBI Taxonomy" id="1802779"/>
    <lineage>
        <taxon>Bacteria</taxon>
        <taxon>Candidatus Zambryskiibacteriota</taxon>
    </lineage>
</organism>
<evidence type="ECO:0000259" key="1">
    <source>
        <dbReference type="Pfam" id="PF04480"/>
    </source>
</evidence>
<evidence type="ECO:0000313" key="2">
    <source>
        <dbReference type="EMBL" id="OHB15860.1"/>
    </source>
</evidence>
<dbReference type="InterPro" id="IPR011335">
    <property type="entry name" value="Restrct_endonuc-II-like"/>
</dbReference>
<accession>A0A1G2V2N0</accession>
<dbReference type="PANTHER" id="PTHR38590">
    <property type="entry name" value="BLL0828 PROTEIN"/>
    <property type="match status" value="1"/>
</dbReference>
<reference evidence="2 3" key="1">
    <citation type="journal article" date="2016" name="Nat. Commun.">
        <title>Thousands of microbial genomes shed light on interconnected biogeochemical processes in an aquifer system.</title>
        <authorList>
            <person name="Anantharaman K."/>
            <person name="Brown C.T."/>
            <person name="Hug L.A."/>
            <person name="Sharon I."/>
            <person name="Castelle C.J."/>
            <person name="Probst A.J."/>
            <person name="Thomas B.C."/>
            <person name="Singh A."/>
            <person name="Wilkins M.J."/>
            <person name="Karaoz U."/>
            <person name="Brodie E.L."/>
            <person name="Williams K.H."/>
            <person name="Hubbard S.S."/>
            <person name="Banfield J.F."/>
        </authorList>
    </citation>
    <scope>NUCLEOTIDE SEQUENCE [LARGE SCALE GENOMIC DNA]</scope>
</reference>
<proteinExistence type="predicted"/>
<dbReference type="SUPFAM" id="SSF52980">
    <property type="entry name" value="Restriction endonuclease-like"/>
    <property type="match status" value="1"/>
</dbReference>
<dbReference type="InterPro" id="IPR047216">
    <property type="entry name" value="Endonuclease_DUF559_bact"/>
</dbReference>